<dbReference type="SUPFAM" id="SSF54593">
    <property type="entry name" value="Glyoxalase/Bleomycin resistance protein/Dihydroxybiphenyl dioxygenase"/>
    <property type="match status" value="1"/>
</dbReference>
<comment type="caution">
    <text evidence="3">The sequence shown here is derived from an EMBL/GenBank/DDBJ whole genome shotgun (WGS) entry which is preliminary data.</text>
</comment>
<protein>
    <submittedName>
        <fullName evidence="3">Glyoxalase/bleomycin resistance protein/dioxygenase</fullName>
    </submittedName>
</protein>
<dbReference type="Gene3D" id="3.10.180.10">
    <property type="entry name" value="2,3-Dihydroxybiphenyl 1,2-Dioxygenase, domain 1"/>
    <property type="match status" value="2"/>
</dbReference>
<dbReference type="GO" id="GO:0051213">
    <property type="term" value="F:dioxygenase activity"/>
    <property type="evidence" value="ECO:0007669"/>
    <property type="project" value="UniProtKB-KW"/>
</dbReference>
<name>A0A059FBE7_9PROT</name>
<reference evidence="3 4" key="1">
    <citation type="journal article" date="2014" name="Antonie Van Leeuwenhoek">
        <title>Hyphomonas beringensis sp. nov. and Hyphomonas chukchiensis sp. nov., isolated from surface seawater of the Bering Sea and Chukchi Sea.</title>
        <authorList>
            <person name="Li C."/>
            <person name="Lai Q."/>
            <person name="Li G."/>
            <person name="Dong C."/>
            <person name="Wang J."/>
            <person name="Liao Y."/>
            <person name="Shao Z."/>
        </authorList>
    </citation>
    <scope>NUCLEOTIDE SEQUENCE [LARGE SCALE GENOMIC DNA]</scope>
    <source>
        <strain evidence="3 4">MHS-2</strain>
    </source>
</reference>
<keyword evidence="3" id="KW-0560">Oxidoreductase</keyword>
<sequence>MTKLPIIKVRDVIFPRLQAPDLDAMEAFLLDFGMLRARRTQDTLYMRGAGAAPFVHVTHLGPAGFRGFAFEAASREDLEKIAASDGFSKIEELDSPGKGWRTVAIDPIGLEVEVVFGIEQAPPSEAIEARKLNMGTRFQRIGEAQRIGRGPSRIKRFGHLQLNVPDPQASFTWYHERFGILISDTIDLAPNTPVAMFNRCDKGGEPADHHTILFTNSASTTNAIPGLNHVSWEVFDFDDVLAGHEYLEAKKRTAEWGVGRHLLGSQVFDYWSDPWGHIHEHWTDGDQLDASTPAGSHGLHDAAASQWGPDVPESYRRTSAKVVAG</sequence>
<dbReference type="eggNOG" id="COG0346">
    <property type="taxonomic scope" value="Bacteria"/>
</dbReference>
<proteinExistence type="predicted"/>
<dbReference type="Pfam" id="PF00903">
    <property type="entry name" value="Glyoxalase"/>
    <property type="match status" value="1"/>
</dbReference>
<dbReference type="PATRIC" id="fig|1280950.3.peg.3227"/>
<evidence type="ECO:0000313" key="4">
    <source>
        <dbReference type="Proteomes" id="UP000025171"/>
    </source>
</evidence>
<dbReference type="InterPro" id="IPR037523">
    <property type="entry name" value="VOC_core"/>
</dbReference>
<dbReference type="EMBL" id="ARYK01000011">
    <property type="protein sequence ID" value="KCZ87917.1"/>
    <property type="molecule type" value="Genomic_DNA"/>
</dbReference>
<dbReference type="AlphaFoldDB" id="A0A059FBE7"/>
<feature type="region of interest" description="Disordered" evidence="1">
    <location>
        <begin position="286"/>
        <end position="313"/>
    </location>
</feature>
<evidence type="ECO:0000256" key="1">
    <source>
        <dbReference type="SAM" id="MobiDB-lite"/>
    </source>
</evidence>
<evidence type="ECO:0000259" key="2">
    <source>
        <dbReference type="PROSITE" id="PS51819"/>
    </source>
</evidence>
<evidence type="ECO:0000313" key="3">
    <source>
        <dbReference type="EMBL" id="KCZ87917.1"/>
    </source>
</evidence>
<keyword evidence="4" id="KW-1185">Reference proteome</keyword>
<dbReference type="RefSeq" id="WP_051618718.1">
    <property type="nucleotide sequence ID" value="NZ_ARYK01000011.1"/>
</dbReference>
<organism evidence="3 4">
    <name type="scientific">Hyphomonas johnsonii MHS-2</name>
    <dbReference type="NCBI Taxonomy" id="1280950"/>
    <lineage>
        <taxon>Bacteria</taxon>
        <taxon>Pseudomonadati</taxon>
        <taxon>Pseudomonadota</taxon>
        <taxon>Alphaproteobacteria</taxon>
        <taxon>Hyphomonadales</taxon>
        <taxon>Hyphomonadaceae</taxon>
        <taxon>Hyphomonas</taxon>
    </lineage>
</organism>
<gene>
    <name evidence="3" type="ORF">HJO_16075</name>
</gene>
<dbReference type="InterPro" id="IPR029068">
    <property type="entry name" value="Glyas_Bleomycin-R_OHBP_Dase"/>
</dbReference>
<keyword evidence="3" id="KW-0223">Dioxygenase</keyword>
<dbReference type="PROSITE" id="PS51819">
    <property type="entry name" value="VOC"/>
    <property type="match status" value="1"/>
</dbReference>
<accession>A0A059FBE7</accession>
<feature type="domain" description="VOC" evidence="2">
    <location>
        <begin position="156"/>
        <end position="284"/>
    </location>
</feature>
<dbReference type="Proteomes" id="UP000025171">
    <property type="component" value="Unassembled WGS sequence"/>
</dbReference>
<dbReference type="STRING" id="1280950.HJO_16075"/>
<dbReference type="InterPro" id="IPR004360">
    <property type="entry name" value="Glyas_Fos-R_dOase_dom"/>
</dbReference>